<gene>
    <name evidence="2" type="ORF">A1QO_01730</name>
</gene>
<evidence type="ECO:0000313" key="2">
    <source>
        <dbReference type="EMBL" id="OEE32659.1"/>
    </source>
</evidence>
<dbReference type="Proteomes" id="UP000094741">
    <property type="component" value="Unassembled WGS sequence"/>
</dbReference>
<accession>A0A1E5BCV2</accession>
<sequence>MNLNEFERQHLLAKGVHRNSVKPYPYLLSKYVTHNTMPRVFENPYVFWVKQAFVLSFYWFFLMWLLVWERTLEPTTTQVIASLFVGTACATIDVYHIVSAQKLTGTRDWQQWREDNYPQS</sequence>
<protein>
    <submittedName>
        <fullName evidence="2">Uncharacterized protein</fullName>
    </submittedName>
</protein>
<comment type="caution">
    <text evidence="2">The sequence shown here is derived from an EMBL/GenBank/DDBJ whole genome shotgun (WGS) entry which is preliminary data.</text>
</comment>
<reference evidence="2 3" key="1">
    <citation type="journal article" date="2012" name="Science">
        <title>Ecological populations of bacteria act as socially cohesive units of antibiotic production and resistance.</title>
        <authorList>
            <person name="Cordero O.X."/>
            <person name="Wildschutte H."/>
            <person name="Kirkup B."/>
            <person name="Proehl S."/>
            <person name="Ngo L."/>
            <person name="Hussain F."/>
            <person name="Le Roux F."/>
            <person name="Mincer T."/>
            <person name="Polz M.F."/>
        </authorList>
    </citation>
    <scope>NUCLEOTIDE SEQUENCE [LARGE SCALE GENOMIC DNA]</scope>
    <source>
        <strain evidence="2 3">ZF-129</strain>
    </source>
</reference>
<feature type="transmembrane region" description="Helical" evidence="1">
    <location>
        <begin position="79"/>
        <end position="98"/>
    </location>
</feature>
<feature type="transmembrane region" description="Helical" evidence="1">
    <location>
        <begin position="45"/>
        <end position="67"/>
    </location>
</feature>
<dbReference type="Pfam" id="PF19942">
    <property type="entry name" value="DUF6404"/>
    <property type="match status" value="1"/>
</dbReference>
<keyword evidence="1" id="KW-1133">Transmembrane helix</keyword>
<evidence type="ECO:0000256" key="1">
    <source>
        <dbReference type="SAM" id="Phobius"/>
    </source>
</evidence>
<keyword evidence="1" id="KW-0812">Transmembrane</keyword>
<proteinExistence type="predicted"/>
<evidence type="ECO:0000313" key="3">
    <source>
        <dbReference type="Proteomes" id="UP000094741"/>
    </source>
</evidence>
<dbReference type="InterPro" id="IPR045644">
    <property type="entry name" value="DUF6404"/>
</dbReference>
<dbReference type="AlphaFoldDB" id="A0A1E5BCV2"/>
<dbReference type="RefSeq" id="WP_017041451.1">
    <property type="nucleotide sequence ID" value="NZ_AJYQ02000111.1"/>
</dbReference>
<organism evidence="2 3">
    <name type="scientific">Vibrio genomosp. F10 str. ZF-129</name>
    <dbReference type="NCBI Taxonomy" id="1187848"/>
    <lineage>
        <taxon>Bacteria</taxon>
        <taxon>Pseudomonadati</taxon>
        <taxon>Pseudomonadota</taxon>
        <taxon>Gammaproteobacteria</taxon>
        <taxon>Vibrionales</taxon>
        <taxon>Vibrionaceae</taxon>
        <taxon>Vibrio</taxon>
    </lineage>
</organism>
<keyword evidence="1" id="KW-0472">Membrane</keyword>
<name>A0A1E5BCV2_9VIBR</name>
<dbReference type="EMBL" id="AJYQ02000111">
    <property type="protein sequence ID" value="OEE32659.1"/>
    <property type="molecule type" value="Genomic_DNA"/>
</dbReference>